<dbReference type="EC" id="2.7.7.7" evidence="2"/>
<evidence type="ECO:0000256" key="6">
    <source>
        <dbReference type="ARBA" id="ARBA00022932"/>
    </source>
</evidence>
<evidence type="ECO:0000256" key="7">
    <source>
        <dbReference type="ARBA" id="ARBA00023125"/>
    </source>
</evidence>
<protein>
    <recommendedName>
        <fullName evidence="2">DNA-directed DNA polymerase</fullName>
        <ecNumber evidence="2">2.7.7.7</ecNumber>
    </recommendedName>
</protein>
<dbReference type="GO" id="GO:0003887">
    <property type="term" value="F:DNA-directed DNA polymerase activity"/>
    <property type="evidence" value="ECO:0007669"/>
    <property type="project" value="UniProtKB-KW"/>
</dbReference>
<accession>A0A898KBK6</accession>
<dbReference type="GO" id="GO:0006260">
    <property type="term" value="P:DNA replication"/>
    <property type="evidence" value="ECO:0007669"/>
    <property type="project" value="UniProtKB-KW"/>
</dbReference>
<dbReference type="SUPFAM" id="SSF56672">
    <property type="entry name" value="DNA/RNA polymerases"/>
    <property type="match status" value="1"/>
</dbReference>
<evidence type="ECO:0000259" key="9">
    <source>
        <dbReference type="Pfam" id="PF03175"/>
    </source>
</evidence>
<keyword evidence="3" id="KW-0808">Transferase</keyword>
<dbReference type="Pfam" id="PF03175">
    <property type="entry name" value="DNA_pol_B_2"/>
    <property type="match status" value="1"/>
</dbReference>
<dbReference type="Proteomes" id="UP000662804">
    <property type="component" value="Segment"/>
</dbReference>
<evidence type="ECO:0000313" key="10">
    <source>
        <dbReference type="EMBL" id="QSJ05034.1"/>
    </source>
</evidence>
<organism evidence="10 11">
    <name type="scientific">Haloarcula virus Hardyhisp2</name>
    <dbReference type="NCBI Taxonomy" id="2811386"/>
    <lineage>
        <taxon>Viruses</taxon>
        <taxon>Monodnaviria</taxon>
        <taxon>Trapavirae</taxon>
        <taxon>Saleviricota</taxon>
        <taxon>Huolimaviricetes</taxon>
        <taxon>Haloruvirales</taxon>
        <taxon>Pleolipoviridae</taxon>
        <taxon>Gammapleolipovirus</taxon>
        <taxon>Gammapleolipovirus hardyense</taxon>
        <taxon>Gammapleolipovirus Hardyhisp2</taxon>
    </lineage>
</organism>
<dbReference type="GO" id="GO:0003677">
    <property type="term" value="F:DNA binding"/>
    <property type="evidence" value="ECO:0007669"/>
    <property type="project" value="UniProtKB-KW"/>
</dbReference>
<keyword evidence="4" id="KW-0548">Nucleotidyltransferase</keyword>
<evidence type="ECO:0000256" key="5">
    <source>
        <dbReference type="ARBA" id="ARBA00022705"/>
    </source>
</evidence>
<evidence type="ECO:0000256" key="4">
    <source>
        <dbReference type="ARBA" id="ARBA00022695"/>
    </source>
</evidence>
<dbReference type="InterPro" id="IPR004868">
    <property type="entry name" value="DNA-dir_DNA_pol_B_mt/vir"/>
</dbReference>
<keyword evidence="6" id="KW-0239">DNA-directed DNA polymerase</keyword>
<dbReference type="GO" id="GO:0000166">
    <property type="term" value="F:nucleotide binding"/>
    <property type="evidence" value="ECO:0007669"/>
    <property type="project" value="InterPro"/>
</dbReference>
<keyword evidence="11" id="KW-1185">Reference proteome</keyword>
<keyword evidence="7" id="KW-0238">DNA-binding</keyword>
<gene>
    <name evidence="10" type="ORF">HdyHp2_070</name>
</gene>
<keyword evidence="5" id="KW-0235">DNA replication</keyword>
<dbReference type="EMBL" id="MW557853">
    <property type="protein sequence ID" value="QSJ05034.1"/>
    <property type="molecule type" value="Genomic_DNA"/>
</dbReference>
<name>A0A898KBK6_9VIRU</name>
<feature type="domain" description="DNA-directed DNA polymerase family B mitochondria/virus" evidence="9">
    <location>
        <begin position="181"/>
        <end position="445"/>
    </location>
</feature>
<dbReference type="InterPro" id="IPR043502">
    <property type="entry name" value="DNA/RNA_pol_sf"/>
</dbReference>
<evidence type="ECO:0000256" key="1">
    <source>
        <dbReference type="ARBA" id="ARBA00005755"/>
    </source>
</evidence>
<evidence type="ECO:0000256" key="3">
    <source>
        <dbReference type="ARBA" id="ARBA00022679"/>
    </source>
</evidence>
<comment type="similarity">
    <text evidence="1">Belongs to the DNA polymerase type-B family.</text>
</comment>
<proteinExistence type="inferred from homology"/>
<comment type="catalytic activity">
    <reaction evidence="8">
        <text>DNA(n) + a 2'-deoxyribonucleoside 5'-triphosphate = DNA(n+1) + diphosphate</text>
        <dbReference type="Rhea" id="RHEA:22508"/>
        <dbReference type="Rhea" id="RHEA-COMP:17339"/>
        <dbReference type="Rhea" id="RHEA-COMP:17340"/>
        <dbReference type="ChEBI" id="CHEBI:33019"/>
        <dbReference type="ChEBI" id="CHEBI:61560"/>
        <dbReference type="ChEBI" id="CHEBI:173112"/>
        <dbReference type="EC" id="2.7.7.7"/>
    </reaction>
</comment>
<evidence type="ECO:0000256" key="2">
    <source>
        <dbReference type="ARBA" id="ARBA00012417"/>
    </source>
</evidence>
<sequence length="720" mass="82184">MAKSDRNLDEVNLYPAYQDQYSATFVNGKLINAFDTETSSGTVFMLTSAYGDKTQAYYNRDVSELDAETIMDALTDYKTRSNINIWYNLDFDANAILSGILSQKEMSELVVTNETTTTVAGIEYEIFYIKGKMLRIVDENGNISPHYDIAQFFYTSLDNAAEEWLGENKKEGIDTSKFDDKEYIKDNFDEILKYAKKDASLTQDLAIELTDEAENLDIPMGRPISTGYLSAEYLRANTEEKPSLGNETMQNLFWESYYGGRFEVFQRGNVGEVVAPDINSAYPAIMKDLPDPTTLNWNHYLNEVSDKEPFSHSINKFGYEEIENGHYGVVKARVTTDSSRMIQPFACKIDGKVKFPAMTNKVVTVIKPIFEFAVNNGLVTDFELIEAWIGNITDRTSKPFEFIGDMYAERKVFEQLKNKPKKGQLLKIVLNSSYGKTCQTTEKRHKHDLGKDGKKIMQAHETQYPRFYLSKKQREALGDDEIIITELEAGKRFNPFFASYITGLTRLELHKQVVEHDIEDSTVMFATDCLMVEKEAYENSSFDEQIHVPDDSLPESEFRKEATRSLGAWDFDYEGSAFIVGSGVYEVDTIQGKTKTKTRGFIESNLGDTLKGLAKKHKEAIPLDNERPLTMAEVLINTERGSVSEFVENSKKLKPDFDDKRNWNRDNPDFHDLLNEKEYSKPIDLQEQKEEMIEQHMDIDEKMIGDATPNGNETVVVKDD</sequence>
<evidence type="ECO:0000313" key="11">
    <source>
        <dbReference type="Proteomes" id="UP000662804"/>
    </source>
</evidence>
<evidence type="ECO:0000256" key="8">
    <source>
        <dbReference type="ARBA" id="ARBA00049244"/>
    </source>
</evidence>
<reference evidence="10 11" key="1">
    <citation type="submission" date="2021-02" db="EMBL/GenBank/DDBJ databases">
        <authorList>
            <person name="Tang S.-L."/>
            <person name="Chiang P.-W."/>
            <person name="Pfeiffer F."/>
            <person name="Dyall-Smith M."/>
        </authorList>
    </citation>
    <scope>NUCLEOTIDE SEQUENCE [LARGE SCALE GENOMIC DNA]</scope>
    <source>
        <strain evidence="10">Hardyhisp2</strain>
    </source>
</reference>